<dbReference type="GO" id="GO:0008270">
    <property type="term" value="F:zinc ion binding"/>
    <property type="evidence" value="ECO:0007669"/>
    <property type="project" value="UniProtKB-KW"/>
</dbReference>
<dbReference type="EMBL" id="KZ302293">
    <property type="protein sequence ID" value="PFH45775.1"/>
    <property type="molecule type" value="Genomic_DNA"/>
</dbReference>
<evidence type="ECO:0000256" key="2">
    <source>
        <dbReference type="SAM" id="MobiDB-lite"/>
    </source>
</evidence>
<proteinExistence type="predicted"/>
<evidence type="ECO:0000259" key="3">
    <source>
        <dbReference type="PROSITE" id="PS50158"/>
    </source>
</evidence>
<dbReference type="Proteomes" id="UP000242287">
    <property type="component" value="Unassembled WGS sequence"/>
</dbReference>
<dbReference type="STRING" id="703135.A0A2A9N6N9"/>
<protein>
    <recommendedName>
        <fullName evidence="3">CCHC-type domain-containing protein</fullName>
    </recommendedName>
</protein>
<feature type="non-terminal residue" evidence="4">
    <location>
        <position position="1"/>
    </location>
</feature>
<feature type="compositionally biased region" description="Low complexity" evidence="2">
    <location>
        <begin position="107"/>
        <end position="116"/>
    </location>
</feature>
<keyword evidence="1" id="KW-0863">Zinc-finger</keyword>
<dbReference type="GO" id="GO:0003676">
    <property type="term" value="F:nucleic acid binding"/>
    <property type="evidence" value="ECO:0007669"/>
    <property type="project" value="InterPro"/>
</dbReference>
<gene>
    <name evidence="4" type="ORF">AMATHDRAFT_124949</name>
</gene>
<feature type="non-terminal residue" evidence="4">
    <location>
        <position position="149"/>
    </location>
</feature>
<dbReference type="InterPro" id="IPR001878">
    <property type="entry name" value="Znf_CCHC"/>
</dbReference>
<dbReference type="PROSITE" id="PS50158">
    <property type="entry name" value="ZF_CCHC"/>
    <property type="match status" value="1"/>
</dbReference>
<keyword evidence="1" id="KW-0862">Zinc</keyword>
<sequence>KQATAIQEITMIKQGSKSGEEHIQAFKQCYMRSGYGETARIHEFNRSLNSPLLDKIMGILDLLTTLEKWYNIAVRLDRQWRQVVAEKKVFTAHSGKGDMGQGSNMVPRQTTTQQHHQPTRDLNVMEVDCNQSQCQCYNCGQIGHFAHNC</sequence>
<accession>A0A2A9N6N9</accession>
<feature type="region of interest" description="Disordered" evidence="2">
    <location>
        <begin position="94"/>
        <end position="118"/>
    </location>
</feature>
<feature type="domain" description="CCHC-type" evidence="3">
    <location>
        <begin position="136"/>
        <end position="149"/>
    </location>
</feature>
<keyword evidence="5" id="KW-1185">Reference proteome</keyword>
<dbReference type="OrthoDB" id="3026227at2759"/>
<evidence type="ECO:0000313" key="5">
    <source>
        <dbReference type="Proteomes" id="UP000242287"/>
    </source>
</evidence>
<evidence type="ECO:0000256" key="1">
    <source>
        <dbReference type="PROSITE-ProRule" id="PRU00047"/>
    </source>
</evidence>
<organism evidence="4 5">
    <name type="scientific">Amanita thiersii Skay4041</name>
    <dbReference type="NCBI Taxonomy" id="703135"/>
    <lineage>
        <taxon>Eukaryota</taxon>
        <taxon>Fungi</taxon>
        <taxon>Dikarya</taxon>
        <taxon>Basidiomycota</taxon>
        <taxon>Agaricomycotina</taxon>
        <taxon>Agaricomycetes</taxon>
        <taxon>Agaricomycetidae</taxon>
        <taxon>Agaricales</taxon>
        <taxon>Pluteineae</taxon>
        <taxon>Amanitaceae</taxon>
        <taxon>Amanita</taxon>
    </lineage>
</organism>
<keyword evidence="1" id="KW-0479">Metal-binding</keyword>
<dbReference type="Pfam" id="PF00098">
    <property type="entry name" value="zf-CCHC"/>
    <property type="match status" value="1"/>
</dbReference>
<reference evidence="4 5" key="1">
    <citation type="submission" date="2014-02" db="EMBL/GenBank/DDBJ databases">
        <title>Transposable element dynamics among asymbiotic and ectomycorrhizal Amanita fungi.</title>
        <authorList>
            <consortium name="DOE Joint Genome Institute"/>
            <person name="Hess J."/>
            <person name="Skrede I."/>
            <person name="Wolfe B."/>
            <person name="LaButti K."/>
            <person name="Ohm R.A."/>
            <person name="Grigoriev I.V."/>
            <person name="Pringle A."/>
        </authorList>
    </citation>
    <scope>NUCLEOTIDE SEQUENCE [LARGE SCALE GENOMIC DNA]</scope>
    <source>
        <strain evidence="4 5">SKay4041</strain>
    </source>
</reference>
<name>A0A2A9N6N9_9AGAR</name>
<dbReference type="AlphaFoldDB" id="A0A2A9N6N9"/>
<evidence type="ECO:0000313" key="4">
    <source>
        <dbReference type="EMBL" id="PFH45775.1"/>
    </source>
</evidence>